<dbReference type="Pfam" id="PF00337">
    <property type="entry name" value="Gal-bind_lectin"/>
    <property type="match status" value="1"/>
</dbReference>
<dbReference type="Proteomes" id="UP000242188">
    <property type="component" value="Unassembled WGS sequence"/>
</dbReference>
<evidence type="ECO:0000256" key="2">
    <source>
        <dbReference type="ARBA" id="ARBA00022737"/>
    </source>
</evidence>
<organism evidence="5 6">
    <name type="scientific">Mizuhopecten yessoensis</name>
    <name type="common">Japanese scallop</name>
    <name type="synonym">Patinopecten yessoensis</name>
    <dbReference type="NCBI Taxonomy" id="6573"/>
    <lineage>
        <taxon>Eukaryota</taxon>
        <taxon>Metazoa</taxon>
        <taxon>Spiralia</taxon>
        <taxon>Lophotrochozoa</taxon>
        <taxon>Mollusca</taxon>
        <taxon>Bivalvia</taxon>
        <taxon>Autobranchia</taxon>
        <taxon>Pteriomorphia</taxon>
        <taxon>Pectinida</taxon>
        <taxon>Pectinoidea</taxon>
        <taxon>Pectinidae</taxon>
        <taxon>Mizuhopecten</taxon>
    </lineage>
</organism>
<dbReference type="SUPFAM" id="SSF49899">
    <property type="entry name" value="Concanavalin A-like lectins/glucanases"/>
    <property type="match status" value="1"/>
</dbReference>
<dbReference type="SMART" id="SM00908">
    <property type="entry name" value="Gal-bind_lectin"/>
    <property type="match status" value="1"/>
</dbReference>
<keyword evidence="6" id="KW-1185">Reference proteome</keyword>
<dbReference type="InterPro" id="IPR013320">
    <property type="entry name" value="ConA-like_dom_sf"/>
</dbReference>
<gene>
    <name evidence="5" type="ORF">KP79_PYT15341</name>
</gene>
<dbReference type="SMART" id="SM00276">
    <property type="entry name" value="GLECT"/>
    <property type="match status" value="1"/>
</dbReference>
<name>A0A210QZ01_MIZYE</name>
<reference evidence="5 6" key="1">
    <citation type="journal article" date="2017" name="Nat. Ecol. Evol.">
        <title>Scallop genome provides insights into evolution of bilaterian karyotype and development.</title>
        <authorList>
            <person name="Wang S."/>
            <person name="Zhang J."/>
            <person name="Jiao W."/>
            <person name="Li J."/>
            <person name="Xun X."/>
            <person name="Sun Y."/>
            <person name="Guo X."/>
            <person name="Huan P."/>
            <person name="Dong B."/>
            <person name="Zhang L."/>
            <person name="Hu X."/>
            <person name="Sun X."/>
            <person name="Wang J."/>
            <person name="Zhao C."/>
            <person name="Wang Y."/>
            <person name="Wang D."/>
            <person name="Huang X."/>
            <person name="Wang R."/>
            <person name="Lv J."/>
            <person name="Li Y."/>
            <person name="Zhang Z."/>
            <person name="Liu B."/>
            <person name="Lu W."/>
            <person name="Hui Y."/>
            <person name="Liang J."/>
            <person name="Zhou Z."/>
            <person name="Hou R."/>
            <person name="Li X."/>
            <person name="Liu Y."/>
            <person name="Li H."/>
            <person name="Ning X."/>
            <person name="Lin Y."/>
            <person name="Zhao L."/>
            <person name="Xing Q."/>
            <person name="Dou J."/>
            <person name="Li Y."/>
            <person name="Mao J."/>
            <person name="Guo H."/>
            <person name="Dou H."/>
            <person name="Li T."/>
            <person name="Mu C."/>
            <person name="Jiang W."/>
            <person name="Fu Q."/>
            <person name="Fu X."/>
            <person name="Miao Y."/>
            <person name="Liu J."/>
            <person name="Yu Q."/>
            <person name="Li R."/>
            <person name="Liao H."/>
            <person name="Li X."/>
            <person name="Kong Y."/>
            <person name="Jiang Z."/>
            <person name="Chourrout D."/>
            <person name="Li R."/>
            <person name="Bao Z."/>
        </authorList>
    </citation>
    <scope>NUCLEOTIDE SEQUENCE [LARGE SCALE GENOMIC DNA]</scope>
    <source>
        <strain evidence="5 6">PY_sf001</strain>
    </source>
</reference>
<keyword evidence="2" id="KW-0677">Repeat</keyword>
<dbReference type="PROSITE" id="PS51304">
    <property type="entry name" value="GALECTIN"/>
    <property type="match status" value="1"/>
</dbReference>
<dbReference type="FunFam" id="2.60.120.200:FF:000124">
    <property type="entry name" value="Galectin-4"/>
    <property type="match status" value="1"/>
</dbReference>
<sequence>MPIPGDMTAGRIVTISGTPRTGCKRFTINLECVKTAIKDIAFHIDVRMQRLGHSHQVIRNSCIRGRWGDEEKHVPYFPFQANASFDITILSEHDMFKVAVNNQHFTEFYHRMLKLDRINVINISGDVQLTKISFQ</sequence>
<dbReference type="InterPro" id="IPR001079">
    <property type="entry name" value="Galectin_CRD"/>
</dbReference>
<evidence type="ECO:0000313" key="5">
    <source>
        <dbReference type="EMBL" id="OWF53976.1"/>
    </source>
</evidence>
<evidence type="ECO:0000256" key="3">
    <source>
        <dbReference type="RuleBase" id="RU102079"/>
    </source>
</evidence>
<protein>
    <recommendedName>
        <fullName evidence="3">Galectin</fullName>
    </recommendedName>
</protein>
<dbReference type="PANTHER" id="PTHR11346">
    <property type="entry name" value="GALECTIN"/>
    <property type="match status" value="1"/>
</dbReference>
<dbReference type="GO" id="GO:0030246">
    <property type="term" value="F:carbohydrate binding"/>
    <property type="evidence" value="ECO:0007669"/>
    <property type="project" value="UniProtKB-UniRule"/>
</dbReference>
<feature type="domain" description="Galectin" evidence="4">
    <location>
        <begin position="1"/>
        <end position="135"/>
    </location>
</feature>
<dbReference type="Gene3D" id="2.60.120.200">
    <property type="match status" value="1"/>
</dbReference>
<evidence type="ECO:0000256" key="1">
    <source>
        <dbReference type="ARBA" id="ARBA00022734"/>
    </source>
</evidence>
<dbReference type="PANTHER" id="PTHR11346:SF176">
    <property type="entry name" value="32 KDA BETA-GALACTOSIDE-BINDING LECTIN LEC-3"/>
    <property type="match status" value="1"/>
</dbReference>
<dbReference type="OrthoDB" id="6147920at2759"/>
<proteinExistence type="predicted"/>
<dbReference type="InterPro" id="IPR044156">
    <property type="entry name" value="Galectin-like"/>
</dbReference>
<comment type="caution">
    <text evidence="5">The sequence shown here is derived from an EMBL/GenBank/DDBJ whole genome shotgun (WGS) entry which is preliminary data.</text>
</comment>
<keyword evidence="1 3" id="KW-0430">Lectin</keyword>
<dbReference type="CDD" id="cd00070">
    <property type="entry name" value="GLECT"/>
    <property type="match status" value="1"/>
</dbReference>
<evidence type="ECO:0000259" key="4">
    <source>
        <dbReference type="PROSITE" id="PS51304"/>
    </source>
</evidence>
<dbReference type="EMBL" id="NEDP02001165">
    <property type="protein sequence ID" value="OWF53976.1"/>
    <property type="molecule type" value="Genomic_DNA"/>
</dbReference>
<accession>A0A210QZ01</accession>
<evidence type="ECO:0000313" key="6">
    <source>
        <dbReference type="Proteomes" id="UP000242188"/>
    </source>
</evidence>
<dbReference type="AlphaFoldDB" id="A0A210QZ01"/>